<dbReference type="PROSITE" id="PS50109">
    <property type="entry name" value="HIS_KIN"/>
    <property type="match status" value="1"/>
</dbReference>
<dbReference type="Pfam" id="PF08448">
    <property type="entry name" value="PAS_4"/>
    <property type="match status" value="1"/>
</dbReference>
<keyword evidence="5" id="KW-0175">Coiled coil</keyword>
<dbReference type="SMART" id="SM00387">
    <property type="entry name" value="HATPase_c"/>
    <property type="match status" value="1"/>
</dbReference>
<sequence length="671" mass="75442">MMDSSPDCKNSQQQIQRLQEENNALKKQVKNLKDQRDTYRQLIENLNEVLYLTDFDATVTYITPNVEKISGYRPDEIIGRCYIDFVCPEDLPNRLDFFEKVASGKGVATEYRYLTKDGGYVWVMSNARGIFQNGEITGIQGMLVDITERKNMEQALQESEQRYRNILESIEDGFYEIDMDHKILFCNQALCRILGCSREELIGMPAKNFMDQKNRKKISRAVMSVNKTGEPWRFIDWELIGKDGSIRHIESSLTLVKDDQASPLKYRGIARDVTERKIAEKEKQRLQARLRHAHQMEAIGTLAGGIAHDFNNILSSVIGYAELTKDHLEKDSLPHQNLARINEAGLRAKDLIRQILTLARPIEEDARPVSVVSMIKEALKMLRSTLPSSIDLVENISDNNLMINADPTQLHQIIINLATNAKHAMENGVGTMTVTIEATRFDNSIQNRNPGLRPGDYAHIAVSDTGAGIPEKHINRIFEPYFTTREKGLGTGLGLSIVHGIVKSHNGYIEAESRVGKGSTFHVYFPLIRGKKPQPGNLNKTALPRGSECILLVDDELPIVEMEQQSLASLGYTIIARTSSMEALQAFKAQPGKIDLVITDMTMPTMTGDMLAREFKKLRPEMPIILCTGFSEHIEKKNGNPEIDAFLLKPVLRDKMAGTVRKVLDGAGNES</sequence>
<dbReference type="CDD" id="cd00082">
    <property type="entry name" value="HisKA"/>
    <property type="match status" value="1"/>
</dbReference>
<dbReference type="Pfam" id="PF08447">
    <property type="entry name" value="PAS_3"/>
    <property type="match status" value="1"/>
</dbReference>
<feature type="coiled-coil region" evidence="5">
    <location>
        <begin position="269"/>
        <end position="296"/>
    </location>
</feature>
<dbReference type="AlphaFoldDB" id="A0A7W0CC99"/>
<evidence type="ECO:0000259" key="6">
    <source>
        <dbReference type="PROSITE" id="PS50109"/>
    </source>
</evidence>
<dbReference type="InterPro" id="IPR000700">
    <property type="entry name" value="PAS-assoc_C"/>
</dbReference>
<feature type="coiled-coil region" evidence="5">
    <location>
        <begin position="8"/>
        <end position="49"/>
    </location>
</feature>
<dbReference type="InterPro" id="IPR003594">
    <property type="entry name" value="HATPase_dom"/>
</dbReference>
<dbReference type="Gene3D" id="1.10.287.130">
    <property type="match status" value="1"/>
</dbReference>
<feature type="domain" description="Histidine kinase" evidence="6">
    <location>
        <begin position="305"/>
        <end position="529"/>
    </location>
</feature>
<evidence type="ECO:0000256" key="1">
    <source>
        <dbReference type="ARBA" id="ARBA00000085"/>
    </source>
</evidence>
<evidence type="ECO:0000313" key="10">
    <source>
        <dbReference type="EMBL" id="MBA2883094.1"/>
    </source>
</evidence>
<dbReference type="SMART" id="SM00388">
    <property type="entry name" value="HisKA"/>
    <property type="match status" value="1"/>
</dbReference>
<dbReference type="GO" id="GO:0000155">
    <property type="term" value="F:phosphorelay sensor kinase activity"/>
    <property type="evidence" value="ECO:0007669"/>
    <property type="project" value="InterPro"/>
</dbReference>
<dbReference type="Gene3D" id="3.30.565.10">
    <property type="entry name" value="Histidine kinase-like ATPase, C-terminal domain"/>
    <property type="match status" value="1"/>
</dbReference>
<dbReference type="EMBL" id="JACDUS010000016">
    <property type="protein sequence ID" value="MBA2883094.1"/>
    <property type="molecule type" value="Genomic_DNA"/>
</dbReference>
<dbReference type="InterPro" id="IPR035965">
    <property type="entry name" value="PAS-like_dom_sf"/>
</dbReference>
<dbReference type="PRINTS" id="PR00344">
    <property type="entry name" value="BCTRLSENSOR"/>
</dbReference>
<comment type="catalytic activity">
    <reaction evidence="1">
        <text>ATP + protein L-histidine = ADP + protein N-phospho-L-histidine.</text>
        <dbReference type="EC" id="2.7.13.3"/>
    </reaction>
</comment>
<feature type="domain" description="Response regulatory" evidence="7">
    <location>
        <begin position="549"/>
        <end position="664"/>
    </location>
</feature>
<dbReference type="PROSITE" id="PS50112">
    <property type="entry name" value="PAS"/>
    <property type="match status" value="2"/>
</dbReference>
<dbReference type="Gene3D" id="3.30.450.20">
    <property type="entry name" value="PAS domain"/>
    <property type="match status" value="2"/>
</dbReference>
<keyword evidence="3 4" id="KW-0597">Phosphoprotein</keyword>
<protein>
    <recommendedName>
        <fullName evidence="2">histidine kinase</fullName>
        <ecNumber evidence="2">2.7.13.3</ecNumber>
    </recommendedName>
</protein>
<name>A0A7W0CC99_9BACT</name>
<dbReference type="SUPFAM" id="SSF47384">
    <property type="entry name" value="Homodimeric domain of signal transducing histidine kinase"/>
    <property type="match status" value="1"/>
</dbReference>
<keyword evidence="11" id="KW-1185">Reference proteome</keyword>
<dbReference type="SMART" id="SM00086">
    <property type="entry name" value="PAC"/>
    <property type="match status" value="2"/>
</dbReference>
<dbReference type="SUPFAM" id="SSF55874">
    <property type="entry name" value="ATPase domain of HSP90 chaperone/DNA topoisomerase II/histidine kinase"/>
    <property type="match status" value="1"/>
</dbReference>
<dbReference type="Pfam" id="PF00072">
    <property type="entry name" value="Response_reg"/>
    <property type="match status" value="1"/>
</dbReference>
<comment type="caution">
    <text evidence="10">The sequence shown here is derived from an EMBL/GenBank/DDBJ whole genome shotgun (WGS) entry which is preliminary data.</text>
</comment>
<dbReference type="Gene3D" id="3.40.50.2300">
    <property type="match status" value="1"/>
</dbReference>
<dbReference type="InterPro" id="IPR004358">
    <property type="entry name" value="Sig_transdc_His_kin-like_C"/>
</dbReference>
<dbReference type="InterPro" id="IPR001610">
    <property type="entry name" value="PAC"/>
</dbReference>
<gene>
    <name evidence="10" type="ORF">HNR65_003451</name>
</gene>
<feature type="modified residue" description="4-aspartylphosphate" evidence="4">
    <location>
        <position position="600"/>
    </location>
</feature>
<feature type="domain" description="PAC" evidence="9">
    <location>
        <begin position="233"/>
        <end position="285"/>
    </location>
</feature>
<dbReference type="Proteomes" id="UP000525298">
    <property type="component" value="Unassembled WGS sequence"/>
</dbReference>
<dbReference type="InterPro" id="IPR003661">
    <property type="entry name" value="HisK_dim/P_dom"/>
</dbReference>
<dbReference type="InterPro" id="IPR005467">
    <property type="entry name" value="His_kinase_dom"/>
</dbReference>
<accession>A0A7W0CC99</accession>
<evidence type="ECO:0000259" key="7">
    <source>
        <dbReference type="PROSITE" id="PS50110"/>
    </source>
</evidence>
<evidence type="ECO:0000256" key="2">
    <source>
        <dbReference type="ARBA" id="ARBA00012438"/>
    </source>
</evidence>
<dbReference type="NCBIfam" id="TIGR00229">
    <property type="entry name" value="sensory_box"/>
    <property type="match status" value="2"/>
</dbReference>
<evidence type="ECO:0000313" key="11">
    <source>
        <dbReference type="Proteomes" id="UP000525298"/>
    </source>
</evidence>
<evidence type="ECO:0000256" key="5">
    <source>
        <dbReference type="SAM" id="Coils"/>
    </source>
</evidence>
<dbReference type="SUPFAM" id="SSF55785">
    <property type="entry name" value="PYP-like sensor domain (PAS domain)"/>
    <property type="match status" value="2"/>
</dbReference>
<feature type="domain" description="PAS" evidence="8">
    <location>
        <begin position="35"/>
        <end position="105"/>
    </location>
</feature>
<dbReference type="PROSITE" id="PS50110">
    <property type="entry name" value="RESPONSE_REGULATORY"/>
    <property type="match status" value="1"/>
</dbReference>
<dbReference type="InterPro" id="IPR001789">
    <property type="entry name" value="Sig_transdc_resp-reg_receiver"/>
</dbReference>
<dbReference type="SMART" id="SM00091">
    <property type="entry name" value="PAS"/>
    <property type="match status" value="2"/>
</dbReference>
<dbReference type="InterPro" id="IPR000014">
    <property type="entry name" value="PAS"/>
</dbReference>
<reference evidence="10 11" key="1">
    <citation type="submission" date="2020-07" db="EMBL/GenBank/DDBJ databases">
        <title>Genomic Encyclopedia of Type Strains, Phase IV (KMG-IV): sequencing the most valuable type-strain genomes for metagenomic binning, comparative biology and taxonomic classification.</title>
        <authorList>
            <person name="Goeker M."/>
        </authorList>
    </citation>
    <scope>NUCLEOTIDE SEQUENCE [LARGE SCALE GENOMIC DNA]</scope>
    <source>
        <strain evidence="10 11">DSM 17721</strain>
    </source>
</reference>
<feature type="domain" description="PAS" evidence="8">
    <location>
        <begin position="159"/>
        <end position="229"/>
    </location>
</feature>
<dbReference type="Pfam" id="PF00512">
    <property type="entry name" value="HisKA"/>
    <property type="match status" value="1"/>
</dbReference>
<dbReference type="InterPro" id="IPR036097">
    <property type="entry name" value="HisK_dim/P_sf"/>
</dbReference>
<evidence type="ECO:0000259" key="9">
    <source>
        <dbReference type="PROSITE" id="PS50113"/>
    </source>
</evidence>
<dbReference type="PANTHER" id="PTHR43065:SF42">
    <property type="entry name" value="TWO-COMPONENT SENSOR PPRA"/>
    <property type="match status" value="1"/>
</dbReference>
<evidence type="ECO:0000259" key="8">
    <source>
        <dbReference type="PROSITE" id="PS50112"/>
    </source>
</evidence>
<dbReference type="SUPFAM" id="SSF52172">
    <property type="entry name" value="CheY-like"/>
    <property type="match status" value="1"/>
</dbReference>
<proteinExistence type="predicted"/>
<dbReference type="EC" id="2.7.13.3" evidence="2"/>
<dbReference type="Pfam" id="PF02518">
    <property type="entry name" value="HATPase_c"/>
    <property type="match status" value="1"/>
</dbReference>
<dbReference type="InterPro" id="IPR013656">
    <property type="entry name" value="PAS_4"/>
</dbReference>
<dbReference type="PROSITE" id="PS50113">
    <property type="entry name" value="PAC"/>
    <property type="match status" value="2"/>
</dbReference>
<dbReference type="InterPro" id="IPR011006">
    <property type="entry name" value="CheY-like_superfamily"/>
</dbReference>
<evidence type="ECO:0000256" key="4">
    <source>
        <dbReference type="PROSITE-ProRule" id="PRU00169"/>
    </source>
</evidence>
<feature type="domain" description="PAC" evidence="9">
    <location>
        <begin position="107"/>
        <end position="158"/>
    </location>
</feature>
<evidence type="ECO:0000256" key="3">
    <source>
        <dbReference type="ARBA" id="ARBA00022553"/>
    </source>
</evidence>
<dbReference type="CDD" id="cd00130">
    <property type="entry name" value="PAS"/>
    <property type="match status" value="2"/>
</dbReference>
<organism evidence="10 11">
    <name type="scientific">Desulfosalsimonas propionicica</name>
    <dbReference type="NCBI Taxonomy" id="332175"/>
    <lineage>
        <taxon>Bacteria</taxon>
        <taxon>Pseudomonadati</taxon>
        <taxon>Thermodesulfobacteriota</taxon>
        <taxon>Desulfobacteria</taxon>
        <taxon>Desulfobacterales</taxon>
        <taxon>Desulfosalsimonadaceae</taxon>
        <taxon>Desulfosalsimonas</taxon>
    </lineage>
</organism>
<dbReference type="SMART" id="SM00448">
    <property type="entry name" value="REC"/>
    <property type="match status" value="1"/>
</dbReference>
<dbReference type="InterPro" id="IPR036890">
    <property type="entry name" value="HATPase_C_sf"/>
</dbReference>
<dbReference type="InterPro" id="IPR013655">
    <property type="entry name" value="PAS_fold_3"/>
</dbReference>
<dbReference type="PANTHER" id="PTHR43065">
    <property type="entry name" value="SENSOR HISTIDINE KINASE"/>
    <property type="match status" value="1"/>
</dbReference>